<gene>
    <name evidence="17" type="ORF">BaRGS_00019469</name>
</gene>
<evidence type="ECO:0000256" key="14">
    <source>
        <dbReference type="SAM" id="Phobius"/>
    </source>
</evidence>
<keyword evidence="9" id="KW-0560">Oxidoreductase</keyword>
<comment type="catalytic activity">
    <reaction evidence="12">
        <text>2 Cu(+) + NADP(+) + H(+) = 2 Cu(2+) + NADPH</text>
        <dbReference type="Rhea" id="RHEA:71771"/>
        <dbReference type="ChEBI" id="CHEBI:15378"/>
        <dbReference type="ChEBI" id="CHEBI:29036"/>
        <dbReference type="ChEBI" id="CHEBI:49552"/>
        <dbReference type="ChEBI" id="CHEBI:57783"/>
        <dbReference type="ChEBI" id="CHEBI:58349"/>
    </reaction>
    <physiologicalReaction direction="right-to-left" evidence="12">
        <dbReference type="Rhea" id="RHEA:71773"/>
    </physiologicalReaction>
</comment>
<comment type="catalytic activity">
    <reaction evidence="13">
        <text>2 Fe(2+) + NADP(+) + H(+) = 2 Fe(3+) + NADPH</text>
        <dbReference type="Rhea" id="RHEA:71767"/>
        <dbReference type="ChEBI" id="CHEBI:15378"/>
        <dbReference type="ChEBI" id="CHEBI:29033"/>
        <dbReference type="ChEBI" id="CHEBI:29034"/>
        <dbReference type="ChEBI" id="CHEBI:57783"/>
        <dbReference type="ChEBI" id="CHEBI:58349"/>
    </reaction>
    <physiologicalReaction direction="right-to-left" evidence="13">
        <dbReference type="Rhea" id="RHEA:71769"/>
    </physiologicalReaction>
</comment>
<comment type="cofactor">
    <cofactor evidence="2">
        <name>FAD</name>
        <dbReference type="ChEBI" id="CHEBI:57692"/>
    </cofactor>
</comment>
<dbReference type="SUPFAM" id="SSF51735">
    <property type="entry name" value="NAD(P)-binding Rossmann-fold domains"/>
    <property type="match status" value="1"/>
</dbReference>
<evidence type="ECO:0000256" key="4">
    <source>
        <dbReference type="ARBA" id="ARBA00007729"/>
    </source>
</evidence>
<dbReference type="Pfam" id="PF03807">
    <property type="entry name" value="F420_oxidored"/>
    <property type="match status" value="1"/>
</dbReference>
<evidence type="ECO:0000256" key="9">
    <source>
        <dbReference type="ARBA" id="ARBA00023002"/>
    </source>
</evidence>
<dbReference type="GO" id="GO:0006826">
    <property type="term" value="P:iron ion transport"/>
    <property type="evidence" value="ECO:0007669"/>
    <property type="project" value="UniProtKB-KW"/>
</dbReference>
<organism evidence="17 18">
    <name type="scientific">Batillaria attramentaria</name>
    <dbReference type="NCBI Taxonomy" id="370345"/>
    <lineage>
        <taxon>Eukaryota</taxon>
        <taxon>Metazoa</taxon>
        <taxon>Spiralia</taxon>
        <taxon>Lophotrochozoa</taxon>
        <taxon>Mollusca</taxon>
        <taxon>Gastropoda</taxon>
        <taxon>Caenogastropoda</taxon>
        <taxon>Sorbeoconcha</taxon>
        <taxon>Cerithioidea</taxon>
        <taxon>Batillariidae</taxon>
        <taxon>Batillaria</taxon>
    </lineage>
</organism>
<sequence length="472" mass="51930">MDRKSAELKRKAVGIVGSGQFATALALRFLRAGYDVTIGSRRPEEAKIISVDGGESVFSDVRVTSVTDCVKAIDVVIVAIHAEHFKSTFPPEVASECAGRILVDVSNRNTRNGTQTSNARLLSTLVPEATIVKAYNTLSAYGVENDSAGGSRRVPVASDDARARAVVMEMTRDMGFDPYENGGLGSALAMEESVLVVFPEWKLPGAMAVLVVLFWVIFALSRFYFATPGIMRWDQLPLKIFNKVFGASTLTLLSLTYLPSTCAAFLQVVNGTKHKRFPGWLDAWLKARKQLGLIAFGLICVHACISTLILSPTYMSAWFEKSSVLIIVPANHTHDVPLNLGGVWMTWIGELSLLFGILAVALMTVLAVTSLPSVTSAMSWAEWRLVHSQLGYFMLTLAVTHVYVMGVPKWVKTGFPLVFFRVKFMSIVFPTLVIVLRLVLLLPCLSAYVDRIRLGWERKRVDTRMGVCEQSV</sequence>
<evidence type="ECO:0000256" key="3">
    <source>
        <dbReference type="ARBA" id="ARBA00004337"/>
    </source>
</evidence>
<keyword evidence="7" id="KW-0967">Endosome</keyword>
<feature type="transmembrane region" description="Helical" evidence="14">
    <location>
        <begin position="427"/>
        <end position="449"/>
    </location>
</feature>
<evidence type="ECO:0000256" key="5">
    <source>
        <dbReference type="ARBA" id="ARBA00022496"/>
    </source>
</evidence>
<comment type="similarity">
    <text evidence="4">Belongs to the STEAP family.</text>
</comment>
<dbReference type="Gene3D" id="3.40.50.720">
    <property type="entry name" value="NAD(P)-binding Rossmann-like Domain"/>
    <property type="match status" value="1"/>
</dbReference>
<feature type="transmembrane region" description="Helical" evidence="14">
    <location>
        <begin position="344"/>
        <end position="369"/>
    </location>
</feature>
<proteinExistence type="inferred from homology"/>
<dbReference type="Pfam" id="PF01794">
    <property type="entry name" value="Ferric_reduct"/>
    <property type="match status" value="1"/>
</dbReference>
<evidence type="ECO:0000256" key="8">
    <source>
        <dbReference type="ARBA" id="ARBA00022989"/>
    </source>
</evidence>
<keyword evidence="10" id="KW-0186">Copper</keyword>
<feature type="transmembrane region" description="Helical" evidence="14">
    <location>
        <begin position="390"/>
        <end position="407"/>
    </location>
</feature>
<dbReference type="InterPro" id="IPR013130">
    <property type="entry name" value="Fe3_Rdtase_TM_dom"/>
</dbReference>
<comment type="subcellular location">
    <subcellularLocation>
        <location evidence="3">Endosome membrane</location>
        <topology evidence="3">Multi-pass membrane protein</topology>
    </subcellularLocation>
</comment>
<feature type="transmembrane region" description="Helical" evidence="14">
    <location>
        <begin position="245"/>
        <end position="269"/>
    </location>
</feature>
<evidence type="ECO:0000313" key="18">
    <source>
        <dbReference type="Proteomes" id="UP001519460"/>
    </source>
</evidence>
<keyword evidence="8 14" id="KW-1133">Transmembrane helix</keyword>
<dbReference type="InterPro" id="IPR051267">
    <property type="entry name" value="STEAP_metalloreductase"/>
</dbReference>
<name>A0ABD0KQK0_9CAEN</name>
<dbReference type="Proteomes" id="UP001519460">
    <property type="component" value="Unassembled WGS sequence"/>
</dbReference>
<evidence type="ECO:0000256" key="6">
    <source>
        <dbReference type="ARBA" id="ARBA00022692"/>
    </source>
</evidence>
<feature type="domain" description="Pyrroline-5-carboxylate reductase catalytic N-terminal" evidence="16">
    <location>
        <begin position="13"/>
        <end position="107"/>
    </location>
</feature>
<keyword evidence="5" id="KW-0410">Iron transport</keyword>
<evidence type="ECO:0000259" key="16">
    <source>
        <dbReference type="Pfam" id="PF03807"/>
    </source>
</evidence>
<dbReference type="AlphaFoldDB" id="A0ABD0KQK0"/>
<keyword evidence="5" id="KW-0406">Ion transport</keyword>
<keyword evidence="18" id="KW-1185">Reference proteome</keyword>
<feature type="transmembrane region" description="Helical" evidence="14">
    <location>
        <begin position="290"/>
        <end position="310"/>
    </location>
</feature>
<dbReference type="InterPro" id="IPR028939">
    <property type="entry name" value="P5C_Rdtase_cat_N"/>
</dbReference>
<dbReference type="GO" id="GO:0016491">
    <property type="term" value="F:oxidoreductase activity"/>
    <property type="evidence" value="ECO:0007669"/>
    <property type="project" value="UniProtKB-KW"/>
</dbReference>
<feature type="transmembrane region" description="Helical" evidence="14">
    <location>
        <begin position="205"/>
        <end position="225"/>
    </location>
</feature>
<dbReference type="GO" id="GO:0010008">
    <property type="term" value="C:endosome membrane"/>
    <property type="evidence" value="ECO:0007669"/>
    <property type="project" value="UniProtKB-SubCell"/>
</dbReference>
<keyword evidence="11 14" id="KW-0472">Membrane</keyword>
<evidence type="ECO:0000256" key="11">
    <source>
        <dbReference type="ARBA" id="ARBA00023136"/>
    </source>
</evidence>
<evidence type="ECO:0000256" key="10">
    <source>
        <dbReference type="ARBA" id="ARBA00023008"/>
    </source>
</evidence>
<evidence type="ECO:0000256" key="2">
    <source>
        <dbReference type="ARBA" id="ARBA00001974"/>
    </source>
</evidence>
<dbReference type="PANTHER" id="PTHR14239">
    <property type="entry name" value="DUDULIN-RELATED"/>
    <property type="match status" value="1"/>
</dbReference>
<accession>A0ABD0KQK0</accession>
<keyword evidence="5" id="KW-0408">Iron</keyword>
<evidence type="ECO:0000259" key="15">
    <source>
        <dbReference type="Pfam" id="PF01794"/>
    </source>
</evidence>
<dbReference type="PANTHER" id="PTHR14239:SF0">
    <property type="entry name" value="F420-DEPENDENT NADP REDUCTASE"/>
    <property type="match status" value="1"/>
</dbReference>
<comment type="cofactor">
    <cofactor evidence="1">
        <name>heme b</name>
        <dbReference type="ChEBI" id="CHEBI:60344"/>
    </cofactor>
</comment>
<dbReference type="EMBL" id="JACVVK020000139">
    <property type="protein sequence ID" value="KAK7489361.1"/>
    <property type="molecule type" value="Genomic_DNA"/>
</dbReference>
<reference evidence="17 18" key="1">
    <citation type="journal article" date="2023" name="Sci. Data">
        <title>Genome assembly of the Korean intertidal mud-creeper Batillaria attramentaria.</title>
        <authorList>
            <person name="Patra A.K."/>
            <person name="Ho P.T."/>
            <person name="Jun S."/>
            <person name="Lee S.J."/>
            <person name="Kim Y."/>
            <person name="Won Y.J."/>
        </authorList>
    </citation>
    <scope>NUCLEOTIDE SEQUENCE [LARGE SCALE GENOMIC DNA]</scope>
    <source>
        <strain evidence="17">Wonlab-2016</strain>
    </source>
</reference>
<evidence type="ECO:0000313" key="17">
    <source>
        <dbReference type="EMBL" id="KAK7489361.1"/>
    </source>
</evidence>
<evidence type="ECO:0000256" key="12">
    <source>
        <dbReference type="ARBA" id="ARBA00048958"/>
    </source>
</evidence>
<protein>
    <submittedName>
        <fullName evidence="17">Uncharacterized protein</fullName>
    </submittedName>
</protein>
<evidence type="ECO:0000256" key="1">
    <source>
        <dbReference type="ARBA" id="ARBA00001970"/>
    </source>
</evidence>
<feature type="domain" description="Ferric oxidoreductase" evidence="15">
    <location>
        <begin position="246"/>
        <end position="388"/>
    </location>
</feature>
<evidence type="ECO:0000256" key="13">
    <source>
        <dbReference type="ARBA" id="ARBA00049387"/>
    </source>
</evidence>
<keyword evidence="5" id="KW-0813">Transport</keyword>
<comment type="caution">
    <text evidence="17">The sequence shown here is derived from an EMBL/GenBank/DDBJ whole genome shotgun (WGS) entry which is preliminary data.</text>
</comment>
<evidence type="ECO:0000256" key="7">
    <source>
        <dbReference type="ARBA" id="ARBA00022753"/>
    </source>
</evidence>
<keyword evidence="6 14" id="KW-0812">Transmembrane</keyword>
<dbReference type="InterPro" id="IPR036291">
    <property type="entry name" value="NAD(P)-bd_dom_sf"/>
</dbReference>